<sequence>MGPSHSLRWGALALAAAWTLAVGVGLAWNLSREKKDILALARIQARTFSDKMLVYRHWNARHGGVYVEVSPETAPNPYLAGVLERDLVTPSGRMLTMVNPAYMLREVFALESRFYGLGGRITSLQPINPSNAPDLWEEQALRALARGAAEVSEAVDSDGDGLLRMMRPLLVEPACLKCHGRQGYRVGDLRGGLSMSVSLEPLRAVRRSHVLGASAGAAVLWLCGLVVIRFGARRLGSSLLEGRQAADLAHYLAHYDSLTGLANQAQFHNKVRLALAQVQKSHDLAAVLLVDLDHFKKINHALGHAQGDRLLQQIGRRLAAEVGERGTVARLGGAVFPVLLPCIAHSSEAAHLARSLSSVLSAPFYLREKEVAVTASIGIAIYPSDGEDGPTLLQNAESALHSAKTSGKNGLCFYTRGMNADAMDRILLENDLRRAIERRELHLHYQPQVDARSGRLVGAEALARWNNRRLGAVSPEVFIPLAEETGLIRPLGEWVLFDACRQGRRWQQQGLALPVAVNLSPAQFHQVDLVQVVQSALAETGLDPALLVLEVTESTVMRDVGEALETLKVLREMGIGLAIDDFGTGYSSLASLKTFPIDTLKIDRSFVRDTPQDANSAAIVSAIIAMAHNLSMKVLAEGVESPGQLEFLRDHGCSVVQGLLFGSPLCSSAFFDYLLQGRPCPQDPESR</sequence>
<name>A0ABN6DWL1_9BACT</name>
<dbReference type="PROSITE" id="PS50883">
    <property type="entry name" value="EAL"/>
    <property type="match status" value="1"/>
</dbReference>
<feature type="domain" description="EAL" evidence="2">
    <location>
        <begin position="425"/>
        <end position="678"/>
    </location>
</feature>
<dbReference type="Gene3D" id="3.30.70.270">
    <property type="match status" value="1"/>
</dbReference>
<dbReference type="SMART" id="SM00267">
    <property type="entry name" value="GGDEF"/>
    <property type="match status" value="1"/>
</dbReference>
<evidence type="ECO:0000313" key="5">
    <source>
        <dbReference type="Proteomes" id="UP001319827"/>
    </source>
</evidence>
<dbReference type="SUPFAM" id="SSF55073">
    <property type="entry name" value="Nucleotide cyclase"/>
    <property type="match status" value="1"/>
</dbReference>
<dbReference type="InterPro" id="IPR052155">
    <property type="entry name" value="Biofilm_reg_signaling"/>
</dbReference>
<protein>
    <recommendedName>
        <fullName evidence="6">Diguanylate cyclase/phosphodiesterase</fullName>
    </recommendedName>
</protein>
<dbReference type="CDD" id="cd01948">
    <property type="entry name" value="EAL"/>
    <property type="match status" value="1"/>
</dbReference>
<keyword evidence="1" id="KW-0472">Membrane</keyword>
<dbReference type="InterPro" id="IPR021796">
    <property type="entry name" value="Tll0287-like_dom"/>
</dbReference>
<dbReference type="CDD" id="cd01949">
    <property type="entry name" value="GGDEF"/>
    <property type="match status" value="1"/>
</dbReference>
<dbReference type="SMART" id="SM00052">
    <property type="entry name" value="EAL"/>
    <property type="match status" value="1"/>
</dbReference>
<dbReference type="PROSITE" id="PS50887">
    <property type="entry name" value="GGDEF"/>
    <property type="match status" value="1"/>
</dbReference>
<keyword evidence="5" id="KW-1185">Reference proteome</keyword>
<dbReference type="EMBL" id="AP024355">
    <property type="protein sequence ID" value="BCR04516.1"/>
    <property type="molecule type" value="Genomic_DNA"/>
</dbReference>
<reference evidence="4 5" key="2">
    <citation type="journal article" date="2021" name="Int. J. Syst. Evol. Microbiol.">
        <title>Isolation and Polyphasic Characterization of Desulfuromonas versatilis sp. Nov., an Electrogenic Bacteria Capable of Versatile Metabolism Isolated from a Graphene Oxide-Reducing Enrichment Culture.</title>
        <authorList>
            <person name="Xie L."/>
            <person name="Yoshida N."/>
            <person name="Ishii S."/>
            <person name="Meng L."/>
        </authorList>
    </citation>
    <scope>NUCLEOTIDE SEQUENCE [LARGE SCALE GENOMIC DNA]</scope>
    <source>
        <strain evidence="4 5">NIT-T3</strain>
    </source>
</reference>
<organism evidence="4 5">
    <name type="scientific">Desulfuromonas versatilis</name>
    <dbReference type="NCBI Taxonomy" id="2802975"/>
    <lineage>
        <taxon>Bacteria</taxon>
        <taxon>Pseudomonadati</taxon>
        <taxon>Thermodesulfobacteriota</taxon>
        <taxon>Desulfuromonadia</taxon>
        <taxon>Desulfuromonadales</taxon>
        <taxon>Desulfuromonadaceae</taxon>
        <taxon>Desulfuromonas</taxon>
    </lineage>
</organism>
<dbReference type="Proteomes" id="UP001319827">
    <property type="component" value="Chromosome"/>
</dbReference>
<dbReference type="PANTHER" id="PTHR44757:SF2">
    <property type="entry name" value="BIOFILM ARCHITECTURE MAINTENANCE PROTEIN MBAA"/>
    <property type="match status" value="1"/>
</dbReference>
<dbReference type="Gene3D" id="3.20.20.450">
    <property type="entry name" value="EAL domain"/>
    <property type="match status" value="1"/>
</dbReference>
<keyword evidence="1" id="KW-0812">Transmembrane</keyword>
<dbReference type="Gene3D" id="3.30.450.290">
    <property type="match status" value="1"/>
</dbReference>
<dbReference type="SUPFAM" id="SSF141868">
    <property type="entry name" value="EAL domain-like"/>
    <property type="match status" value="1"/>
</dbReference>
<dbReference type="InterPro" id="IPR035919">
    <property type="entry name" value="EAL_sf"/>
</dbReference>
<evidence type="ECO:0000259" key="2">
    <source>
        <dbReference type="PROSITE" id="PS50883"/>
    </source>
</evidence>
<proteinExistence type="predicted"/>
<evidence type="ECO:0000313" key="4">
    <source>
        <dbReference type="EMBL" id="BCR04516.1"/>
    </source>
</evidence>
<feature type="transmembrane region" description="Helical" evidence="1">
    <location>
        <begin position="210"/>
        <end position="232"/>
    </location>
</feature>
<dbReference type="NCBIfam" id="TIGR00254">
    <property type="entry name" value="GGDEF"/>
    <property type="match status" value="1"/>
</dbReference>
<dbReference type="InterPro" id="IPR029787">
    <property type="entry name" value="Nucleotide_cyclase"/>
</dbReference>
<dbReference type="Pfam" id="PF11845">
    <property type="entry name" value="Tll0287-like"/>
    <property type="match status" value="1"/>
</dbReference>
<dbReference type="Pfam" id="PF00990">
    <property type="entry name" value="GGDEF"/>
    <property type="match status" value="1"/>
</dbReference>
<reference evidence="4 5" key="1">
    <citation type="journal article" date="2016" name="C (Basel)">
        <title>Selective Growth of and Electricity Production by Marine Exoelectrogenic Bacteria in Self-Aggregated Hydrogel of Microbially Reduced Graphene Oxide.</title>
        <authorList>
            <person name="Yoshida N."/>
            <person name="Goto Y."/>
            <person name="Miyata Y."/>
        </authorList>
    </citation>
    <scope>NUCLEOTIDE SEQUENCE [LARGE SCALE GENOMIC DNA]</scope>
    <source>
        <strain evidence="4 5">NIT-T3</strain>
    </source>
</reference>
<evidence type="ECO:0000256" key="1">
    <source>
        <dbReference type="SAM" id="Phobius"/>
    </source>
</evidence>
<accession>A0ABN6DWL1</accession>
<evidence type="ECO:0008006" key="6">
    <source>
        <dbReference type="Google" id="ProtNLM"/>
    </source>
</evidence>
<dbReference type="PANTHER" id="PTHR44757">
    <property type="entry name" value="DIGUANYLATE CYCLASE DGCP"/>
    <property type="match status" value="1"/>
</dbReference>
<dbReference type="InterPro" id="IPR043128">
    <property type="entry name" value="Rev_trsase/Diguanyl_cyclase"/>
</dbReference>
<dbReference type="Pfam" id="PF00563">
    <property type="entry name" value="EAL"/>
    <property type="match status" value="1"/>
</dbReference>
<dbReference type="InterPro" id="IPR001633">
    <property type="entry name" value="EAL_dom"/>
</dbReference>
<keyword evidence="1" id="KW-1133">Transmembrane helix</keyword>
<evidence type="ECO:0000259" key="3">
    <source>
        <dbReference type="PROSITE" id="PS50887"/>
    </source>
</evidence>
<feature type="domain" description="GGDEF" evidence="3">
    <location>
        <begin position="283"/>
        <end position="416"/>
    </location>
</feature>
<gene>
    <name evidence="4" type="ORF">DESUT3_15850</name>
</gene>
<dbReference type="InterPro" id="IPR000160">
    <property type="entry name" value="GGDEF_dom"/>
</dbReference>